<feature type="compositionally biased region" description="Polar residues" evidence="1">
    <location>
        <begin position="11"/>
        <end position="22"/>
    </location>
</feature>
<evidence type="ECO:0000313" key="3">
    <source>
        <dbReference type="Proteomes" id="UP000091857"/>
    </source>
</evidence>
<dbReference type="PANTHER" id="PTHR33871">
    <property type="entry name" value="OS05G0503100 PROTEIN-RELATED"/>
    <property type="match status" value="1"/>
</dbReference>
<evidence type="ECO:0000256" key="1">
    <source>
        <dbReference type="SAM" id="MobiDB-lite"/>
    </source>
</evidence>
<feature type="compositionally biased region" description="Pro residues" evidence="1">
    <location>
        <begin position="57"/>
        <end position="66"/>
    </location>
</feature>
<accession>A0A2C9U974</accession>
<feature type="compositionally biased region" description="Basic and acidic residues" evidence="1">
    <location>
        <begin position="223"/>
        <end position="233"/>
    </location>
</feature>
<comment type="caution">
    <text evidence="2">The sequence shown here is derived from an EMBL/GenBank/DDBJ whole genome shotgun (WGS) entry which is preliminary data.</text>
</comment>
<name>A0A2C9U974_MANES</name>
<dbReference type="Proteomes" id="UP000091857">
    <property type="component" value="Chromosome 16"/>
</dbReference>
<dbReference type="AlphaFoldDB" id="A0A2C9U974"/>
<feature type="compositionally biased region" description="Low complexity" evidence="1">
    <location>
        <begin position="281"/>
        <end position="291"/>
    </location>
</feature>
<feature type="compositionally biased region" description="Polar residues" evidence="1">
    <location>
        <begin position="196"/>
        <end position="211"/>
    </location>
</feature>
<feature type="compositionally biased region" description="Low complexity" evidence="1">
    <location>
        <begin position="238"/>
        <end position="263"/>
    </location>
</feature>
<dbReference type="EMBL" id="CM004402">
    <property type="protein sequence ID" value="OAY26124.1"/>
    <property type="molecule type" value="Genomic_DNA"/>
</dbReference>
<protein>
    <submittedName>
        <fullName evidence="2">Uncharacterized protein</fullName>
    </submittedName>
</protein>
<dbReference type="Gramene" id="Manes.16G023200.1.v8.1">
    <property type="protein sequence ID" value="Manes.16G023200.1.v8.1.CDS.1"/>
    <property type="gene ID" value="Manes.16G023200.v8.1"/>
</dbReference>
<gene>
    <name evidence="2" type="ORF">MANES_16G023200v8</name>
</gene>
<keyword evidence="3" id="KW-1185">Reference proteome</keyword>
<feature type="compositionally biased region" description="Polar residues" evidence="1">
    <location>
        <begin position="130"/>
        <end position="140"/>
    </location>
</feature>
<feature type="compositionally biased region" description="Basic and acidic residues" evidence="1">
    <location>
        <begin position="179"/>
        <end position="194"/>
    </location>
</feature>
<feature type="region of interest" description="Disordered" evidence="1">
    <location>
        <begin position="130"/>
        <end position="295"/>
    </location>
</feature>
<organism evidence="2 3">
    <name type="scientific">Manihot esculenta</name>
    <name type="common">Cassava</name>
    <name type="synonym">Jatropha manihot</name>
    <dbReference type="NCBI Taxonomy" id="3983"/>
    <lineage>
        <taxon>Eukaryota</taxon>
        <taxon>Viridiplantae</taxon>
        <taxon>Streptophyta</taxon>
        <taxon>Embryophyta</taxon>
        <taxon>Tracheophyta</taxon>
        <taxon>Spermatophyta</taxon>
        <taxon>Magnoliopsida</taxon>
        <taxon>eudicotyledons</taxon>
        <taxon>Gunneridae</taxon>
        <taxon>Pentapetalae</taxon>
        <taxon>rosids</taxon>
        <taxon>fabids</taxon>
        <taxon>Malpighiales</taxon>
        <taxon>Euphorbiaceae</taxon>
        <taxon>Crotonoideae</taxon>
        <taxon>Manihoteae</taxon>
        <taxon>Manihot</taxon>
    </lineage>
</organism>
<evidence type="ECO:0000313" key="2">
    <source>
        <dbReference type="EMBL" id="OAY26124.1"/>
    </source>
</evidence>
<dbReference type="OrthoDB" id="1922230at2759"/>
<feature type="region of interest" description="Disordered" evidence="1">
    <location>
        <begin position="1"/>
        <end position="68"/>
    </location>
</feature>
<dbReference type="PANTHER" id="PTHR33871:SF1">
    <property type="entry name" value="OS05G0503100 PROTEIN"/>
    <property type="match status" value="1"/>
</dbReference>
<proteinExistence type="predicted"/>
<reference evidence="3" key="1">
    <citation type="journal article" date="2016" name="Nat. Biotechnol.">
        <title>Sequencing wild and cultivated cassava and related species reveals extensive interspecific hybridization and genetic diversity.</title>
        <authorList>
            <person name="Bredeson J.V."/>
            <person name="Lyons J.B."/>
            <person name="Prochnik S.E."/>
            <person name="Wu G.A."/>
            <person name="Ha C.M."/>
            <person name="Edsinger-Gonzales E."/>
            <person name="Grimwood J."/>
            <person name="Schmutz J."/>
            <person name="Rabbi I.Y."/>
            <person name="Egesi C."/>
            <person name="Nauluvula P."/>
            <person name="Lebot V."/>
            <person name="Ndunguru J."/>
            <person name="Mkamilo G."/>
            <person name="Bart R.S."/>
            <person name="Setter T.L."/>
            <person name="Gleadow R.M."/>
            <person name="Kulakow P."/>
            <person name="Ferguson M.E."/>
            <person name="Rounsley S."/>
            <person name="Rokhsar D.S."/>
        </authorList>
    </citation>
    <scope>NUCLEOTIDE SEQUENCE [LARGE SCALE GENOMIC DNA]</scope>
    <source>
        <strain evidence="3">cv. AM560-2</strain>
    </source>
</reference>
<dbReference type="OMA" id="FLNVETH"/>
<sequence length="307" mass="34050">MGCCVSATHGRGTSTKSQNFQVGSEPLKPKSTLESRAPPPSVEEETVKEVLSEIPKLKPPPTPPLQLPQLLQPIKNEQKEIHLQETNKKKIHIEPPFLDEKIEPNRKKNEFIFQEEEISEQLSEVCSLSCSETVSTTTFNNDKRDDADDDDGEEVKQRAKKSPAAKLAPRNRGVSSDFGPRRDRIVGKSPDKRNNASRTVRSVQSRESVNYQVGRRGLNRPEANGRDPGESSGRRSRSPATTRSTMGRSPSSRRVNRSPSGGRTNLPQSGGIMDMEGKWPSTSTTNDTTTNESLENPLVSLECFIFL</sequence>